<feature type="region of interest" description="Disordered" evidence="1">
    <location>
        <begin position="162"/>
        <end position="225"/>
    </location>
</feature>
<evidence type="ECO:0000313" key="3">
    <source>
        <dbReference type="EMBL" id="KAL0423178.1"/>
    </source>
</evidence>
<reference evidence="3" key="2">
    <citation type="journal article" date="2024" name="Plant">
        <title>Genomic evolution and insights into agronomic trait innovations of Sesamum species.</title>
        <authorList>
            <person name="Miao H."/>
            <person name="Wang L."/>
            <person name="Qu L."/>
            <person name="Liu H."/>
            <person name="Sun Y."/>
            <person name="Le M."/>
            <person name="Wang Q."/>
            <person name="Wei S."/>
            <person name="Zheng Y."/>
            <person name="Lin W."/>
            <person name="Duan Y."/>
            <person name="Cao H."/>
            <person name="Xiong S."/>
            <person name="Wang X."/>
            <person name="Wei L."/>
            <person name="Li C."/>
            <person name="Ma Q."/>
            <person name="Ju M."/>
            <person name="Zhao R."/>
            <person name="Li G."/>
            <person name="Mu C."/>
            <person name="Tian Q."/>
            <person name="Mei H."/>
            <person name="Zhang T."/>
            <person name="Gao T."/>
            <person name="Zhang H."/>
        </authorList>
    </citation>
    <scope>NUCLEOTIDE SEQUENCE</scope>
    <source>
        <strain evidence="3">G02</strain>
    </source>
</reference>
<organism evidence="3">
    <name type="scientific">Sesamum radiatum</name>
    <name type="common">Black benniseed</name>
    <dbReference type="NCBI Taxonomy" id="300843"/>
    <lineage>
        <taxon>Eukaryota</taxon>
        <taxon>Viridiplantae</taxon>
        <taxon>Streptophyta</taxon>
        <taxon>Embryophyta</taxon>
        <taxon>Tracheophyta</taxon>
        <taxon>Spermatophyta</taxon>
        <taxon>Magnoliopsida</taxon>
        <taxon>eudicotyledons</taxon>
        <taxon>Gunneridae</taxon>
        <taxon>Pentapetalae</taxon>
        <taxon>asterids</taxon>
        <taxon>lamiids</taxon>
        <taxon>Lamiales</taxon>
        <taxon>Pedaliaceae</taxon>
        <taxon>Sesamum</taxon>
    </lineage>
</organism>
<gene>
    <name evidence="3" type="ORF">Sradi_0852600</name>
</gene>
<dbReference type="EMBL" id="JACGWJ010000004">
    <property type="protein sequence ID" value="KAL0423178.1"/>
    <property type="molecule type" value="Genomic_DNA"/>
</dbReference>
<evidence type="ECO:0000259" key="2">
    <source>
        <dbReference type="Pfam" id="PF12776"/>
    </source>
</evidence>
<feature type="region of interest" description="Disordered" evidence="1">
    <location>
        <begin position="1"/>
        <end position="23"/>
    </location>
</feature>
<feature type="domain" description="Myb/SANT-like" evidence="2">
    <location>
        <begin position="38"/>
        <end position="132"/>
    </location>
</feature>
<reference evidence="3" key="1">
    <citation type="submission" date="2020-06" db="EMBL/GenBank/DDBJ databases">
        <authorList>
            <person name="Li T."/>
            <person name="Hu X."/>
            <person name="Zhang T."/>
            <person name="Song X."/>
            <person name="Zhang H."/>
            <person name="Dai N."/>
            <person name="Sheng W."/>
            <person name="Hou X."/>
            <person name="Wei L."/>
        </authorList>
    </citation>
    <scope>NUCLEOTIDE SEQUENCE</scope>
    <source>
        <strain evidence="3">G02</strain>
        <tissue evidence="3">Leaf</tissue>
    </source>
</reference>
<comment type="caution">
    <text evidence="3">The sequence shown here is derived from an EMBL/GenBank/DDBJ whole genome shotgun (WGS) entry which is preliminary data.</text>
</comment>
<sequence>MDAPIVPPPAGGGDGNNASNSPPFEPPLPQARFFYTYRWSLACDKAFIQGLSRQAPRGHKQVGRTPNIYALSFASHFVNYVADWNYKYKVLKHRLNHLRLGHNTFRRILKTPGFHWEPKKNIIHASIEDWRRLFNETQIGTSCRQFLSQKKKTWHQCRYMASSGNETDDEDSDADDAPLMEVSDEESDGNRGAESESSGDEEGMDGSNDDNGSSDGESTVSDPKE</sequence>
<evidence type="ECO:0000256" key="1">
    <source>
        <dbReference type="SAM" id="MobiDB-lite"/>
    </source>
</evidence>
<proteinExistence type="predicted"/>
<dbReference type="AlphaFoldDB" id="A0AAW2V2B9"/>
<feature type="compositionally biased region" description="Acidic residues" evidence="1">
    <location>
        <begin position="197"/>
        <end position="208"/>
    </location>
</feature>
<name>A0AAW2V2B9_SESRA</name>
<dbReference type="Pfam" id="PF12776">
    <property type="entry name" value="Myb_DNA-bind_3"/>
    <property type="match status" value="1"/>
</dbReference>
<feature type="compositionally biased region" description="Acidic residues" evidence="1">
    <location>
        <begin position="166"/>
        <end position="187"/>
    </location>
</feature>
<protein>
    <recommendedName>
        <fullName evidence="2">Myb/SANT-like domain-containing protein</fullName>
    </recommendedName>
</protein>
<dbReference type="InterPro" id="IPR024752">
    <property type="entry name" value="Myb/SANT-like_dom"/>
</dbReference>
<accession>A0AAW2V2B9</accession>
<feature type="compositionally biased region" description="Pro residues" evidence="1">
    <location>
        <begin position="1"/>
        <end position="10"/>
    </location>
</feature>
<feature type="compositionally biased region" description="Low complexity" evidence="1">
    <location>
        <begin position="209"/>
        <end position="218"/>
    </location>
</feature>